<evidence type="ECO:0000313" key="2">
    <source>
        <dbReference type="Proteomes" id="UP000299102"/>
    </source>
</evidence>
<proteinExistence type="predicted"/>
<keyword evidence="2" id="KW-1185">Reference proteome</keyword>
<dbReference type="AlphaFoldDB" id="A0A4C1Y8H7"/>
<gene>
    <name evidence="1" type="ORF">EVAR_51125_1</name>
</gene>
<reference evidence="1 2" key="1">
    <citation type="journal article" date="2019" name="Commun. Biol.">
        <title>The bagworm genome reveals a unique fibroin gene that provides high tensile strength.</title>
        <authorList>
            <person name="Kono N."/>
            <person name="Nakamura H."/>
            <person name="Ohtoshi R."/>
            <person name="Tomita M."/>
            <person name="Numata K."/>
            <person name="Arakawa K."/>
        </authorList>
    </citation>
    <scope>NUCLEOTIDE SEQUENCE [LARGE SCALE GENOMIC DNA]</scope>
</reference>
<organism evidence="1 2">
    <name type="scientific">Eumeta variegata</name>
    <name type="common">Bagworm moth</name>
    <name type="synonym">Eumeta japonica</name>
    <dbReference type="NCBI Taxonomy" id="151549"/>
    <lineage>
        <taxon>Eukaryota</taxon>
        <taxon>Metazoa</taxon>
        <taxon>Ecdysozoa</taxon>
        <taxon>Arthropoda</taxon>
        <taxon>Hexapoda</taxon>
        <taxon>Insecta</taxon>
        <taxon>Pterygota</taxon>
        <taxon>Neoptera</taxon>
        <taxon>Endopterygota</taxon>
        <taxon>Lepidoptera</taxon>
        <taxon>Glossata</taxon>
        <taxon>Ditrysia</taxon>
        <taxon>Tineoidea</taxon>
        <taxon>Psychidae</taxon>
        <taxon>Oiketicinae</taxon>
        <taxon>Eumeta</taxon>
    </lineage>
</organism>
<comment type="caution">
    <text evidence="1">The sequence shown here is derived from an EMBL/GenBank/DDBJ whole genome shotgun (WGS) entry which is preliminary data.</text>
</comment>
<dbReference type="OrthoDB" id="7491049at2759"/>
<accession>A0A4C1Y8H7</accession>
<evidence type="ECO:0000313" key="1">
    <source>
        <dbReference type="EMBL" id="GBP72218.1"/>
    </source>
</evidence>
<protein>
    <submittedName>
        <fullName evidence="1">Uncharacterized protein</fullName>
    </submittedName>
</protein>
<sequence>MSRNKTHKIELEDLLSVLIKENTDRSKALQKAIANLFKDDDAKIVSKEPQEKLDIKNLDDTTMKEDVFAAIKKAAGEKYHIPEDAIRIQPFLWYLGVMLDALLNFKQQAVHTGTKASVVGATLSRLMPNIEGPKQKRRALLTVPSNRVIGLRACINVCSAAQCTSRGDSYATFAFVPVICSGLPHRLHAEPAHDFCAKGVLPQVHTPDTDRYFSYFVCFTRLDGLPLTTYSPAFPTFNKDLAQQICPILPPSHSIADEILSISDSFSSINMF</sequence>
<dbReference type="Proteomes" id="UP000299102">
    <property type="component" value="Unassembled WGS sequence"/>
</dbReference>
<name>A0A4C1Y8H7_EUMVA</name>
<dbReference type="EMBL" id="BGZK01001137">
    <property type="protein sequence ID" value="GBP72218.1"/>
    <property type="molecule type" value="Genomic_DNA"/>
</dbReference>